<dbReference type="InterPro" id="IPR052895">
    <property type="entry name" value="HetReg/Transcr_Mod"/>
</dbReference>
<reference evidence="3" key="1">
    <citation type="journal article" date="2015" name="Genome Announc.">
        <title>Draft whole-genome sequence of the biocontrol agent Trichoderma harzianum T6776.</title>
        <authorList>
            <person name="Baroncelli R."/>
            <person name="Piaggeschi G."/>
            <person name="Fiorini L."/>
            <person name="Bertolini E."/>
            <person name="Zapparata A."/>
            <person name="Pe M.E."/>
            <person name="Sarrocco S."/>
            <person name="Vannacci G."/>
        </authorList>
    </citation>
    <scope>NUCLEOTIDE SEQUENCE [LARGE SCALE GENOMIC DNA]</scope>
    <source>
        <strain evidence="3">T6776</strain>
    </source>
</reference>
<sequence>MPKNLLLALNRIIKLDEGTYYWIDSLCIDQENTRERSEQVAMMKEIYEHAAIVDVWLGPTTDSEAKALDLVLGDLSTMAQTYGTAWTPGKRIKKPLRAVSTTSAVKR</sequence>
<evidence type="ECO:0000313" key="2">
    <source>
        <dbReference type="EMBL" id="KKP05658.1"/>
    </source>
</evidence>
<evidence type="ECO:0000313" key="3">
    <source>
        <dbReference type="Proteomes" id="UP000034112"/>
    </source>
</evidence>
<dbReference type="OMA" id="MRIDEPL"/>
<accession>A0A0F9Y0P0</accession>
<dbReference type="InterPro" id="IPR010730">
    <property type="entry name" value="HET"/>
</dbReference>
<dbReference type="Pfam" id="PF06985">
    <property type="entry name" value="HET"/>
    <property type="match status" value="1"/>
</dbReference>
<evidence type="ECO:0000259" key="1">
    <source>
        <dbReference type="Pfam" id="PF06985"/>
    </source>
</evidence>
<dbReference type="OrthoDB" id="3553147at2759"/>
<dbReference type="PANTHER" id="PTHR24148:SF64">
    <property type="entry name" value="HETEROKARYON INCOMPATIBILITY DOMAIN-CONTAINING PROTEIN"/>
    <property type="match status" value="1"/>
</dbReference>
<dbReference type="EMBL" id="JOKZ01000043">
    <property type="protein sequence ID" value="KKP05658.1"/>
    <property type="molecule type" value="Genomic_DNA"/>
</dbReference>
<dbReference type="Proteomes" id="UP000034112">
    <property type="component" value="Unassembled WGS sequence"/>
</dbReference>
<dbReference type="PANTHER" id="PTHR24148">
    <property type="entry name" value="ANKYRIN REPEAT DOMAIN-CONTAINING PROTEIN 39 HOMOLOG-RELATED"/>
    <property type="match status" value="1"/>
</dbReference>
<protein>
    <recommendedName>
        <fullName evidence="1">Heterokaryon incompatibility domain-containing protein</fullName>
    </recommendedName>
</protein>
<comment type="caution">
    <text evidence="2">The sequence shown here is derived from an EMBL/GenBank/DDBJ whole genome shotgun (WGS) entry which is preliminary data.</text>
</comment>
<name>A0A0F9Y0P0_TRIHA</name>
<proteinExistence type="predicted"/>
<organism evidence="2 3">
    <name type="scientific">Trichoderma harzianum</name>
    <name type="common">Hypocrea lixii</name>
    <dbReference type="NCBI Taxonomy" id="5544"/>
    <lineage>
        <taxon>Eukaryota</taxon>
        <taxon>Fungi</taxon>
        <taxon>Dikarya</taxon>
        <taxon>Ascomycota</taxon>
        <taxon>Pezizomycotina</taxon>
        <taxon>Sordariomycetes</taxon>
        <taxon>Hypocreomycetidae</taxon>
        <taxon>Hypocreales</taxon>
        <taxon>Hypocreaceae</taxon>
        <taxon>Trichoderma</taxon>
    </lineage>
</organism>
<dbReference type="AlphaFoldDB" id="A0A0F9Y0P0"/>
<gene>
    <name evidence="2" type="ORF">THAR02_02212</name>
</gene>
<feature type="domain" description="Heterokaryon incompatibility" evidence="1">
    <location>
        <begin position="2"/>
        <end position="71"/>
    </location>
</feature>